<dbReference type="AlphaFoldDB" id="A0A2P7QN61"/>
<keyword evidence="7" id="KW-0902">Two-component regulatory system</keyword>
<dbReference type="Gene3D" id="3.30.565.10">
    <property type="entry name" value="Histidine kinase-like ATPase, C-terminal domain"/>
    <property type="match status" value="1"/>
</dbReference>
<name>A0A2P7QN61_9SPHN</name>
<dbReference type="OrthoDB" id="9803176at2"/>
<dbReference type="InterPro" id="IPR008207">
    <property type="entry name" value="Sig_transdc_His_kin_Hpt_dom"/>
</dbReference>
<dbReference type="Pfam" id="PF02518">
    <property type="entry name" value="HATPase_c"/>
    <property type="match status" value="1"/>
</dbReference>
<organism evidence="13 14">
    <name type="scientific">Allosphingosinicella deserti</name>
    <dbReference type="NCBI Taxonomy" id="2116704"/>
    <lineage>
        <taxon>Bacteria</taxon>
        <taxon>Pseudomonadati</taxon>
        <taxon>Pseudomonadota</taxon>
        <taxon>Alphaproteobacteria</taxon>
        <taxon>Sphingomonadales</taxon>
        <taxon>Sphingomonadaceae</taxon>
        <taxon>Allosphingosinicella</taxon>
    </lineage>
</organism>
<comment type="function">
    <text evidence="8">Involved in the transmission of sensory signals from the chemoreceptors to the flagellar motors. CheA is autophosphorylated; it can transfer its phosphate group to either CheB or CheY.</text>
</comment>
<evidence type="ECO:0000259" key="12">
    <source>
        <dbReference type="PROSITE" id="PS50894"/>
    </source>
</evidence>
<dbReference type="RefSeq" id="WP_106513304.1">
    <property type="nucleotide sequence ID" value="NZ_PXYI01000004.1"/>
</dbReference>
<dbReference type="InterPro" id="IPR004105">
    <property type="entry name" value="CheA-like_dim"/>
</dbReference>
<feature type="domain" description="HPt" evidence="12">
    <location>
        <begin position="1"/>
        <end position="101"/>
    </location>
</feature>
<dbReference type="EMBL" id="PXYI01000004">
    <property type="protein sequence ID" value="PSJ39403.1"/>
    <property type="molecule type" value="Genomic_DNA"/>
</dbReference>
<evidence type="ECO:0000256" key="6">
    <source>
        <dbReference type="ARBA" id="ARBA00022777"/>
    </source>
</evidence>
<dbReference type="Gene3D" id="2.30.30.40">
    <property type="entry name" value="SH3 Domains"/>
    <property type="match status" value="1"/>
</dbReference>
<protein>
    <recommendedName>
        <fullName evidence="3">Chemotaxis protein CheA</fullName>
        <ecNumber evidence="2">2.7.13.3</ecNumber>
    </recommendedName>
</protein>
<dbReference type="SMART" id="SM00387">
    <property type="entry name" value="HATPase_c"/>
    <property type="match status" value="1"/>
</dbReference>
<accession>A0A2P7QN61</accession>
<dbReference type="SUPFAM" id="SSF50341">
    <property type="entry name" value="CheW-like"/>
    <property type="match status" value="1"/>
</dbReference>
<dbReference type="PROSITE" id="PS50851">
    <property type="entry name" value="CHEW"/>
    <property type="match status" value="1"/>
</dbReference>
<dbReference type="SMART" id="SM00260">
    <property type="entry name" value="CheW"/>
    <property type="match status" value="1"/>
</dbReference>
<dbReference type="PANTHER" id="PTHR43395:SF1">
    <property type="entry name" value="CHEMOTAXIS PROTEIN CHEA"/>
    <property type="match status" value="1"/>
</dbReference>
<dbReference type="Pfam" id="PF01584">
    <property type="entry name" value="CheW"/>
    <property type="match status" value="1"/>
</dbReference>
<dbReference type="InterPro" id="IPR036890">
    <property type="entry name" value="HATPase_C_sf"/>
</dbReference>
<proteinExistence type="predicted"/>
<dbReference type="Pfam" id="PF02895">
    <property type="entry name" value="H-kinase_dim"/>
    <property type="match status" value="1"/>
</dbReference>
<evidence type="ECO:0000256" key="1">
    <source>
        <dbReference type="ARBA" id="ARBA00000085"/>
    </source>
</evidence>
<feature type="domain" description="CheW-like" evidence="11">
    <location>
        <begin position="393"/>
        <end position="529"/>
    </location>
</feature>
<keyword evidence="6" id="KW-0418">Kinase</keyword>
<dbReference type="SMART" id="SM00073">
    <property type="entry name" value="HPT"/>
    <property type="match status" value="1"/>
</dbReference>
<comment type="catalytic activity">
    <reaction evidence="1">
        <text>ATP + protein L-histidine = ADP + protein N-phospho-L-histidine.</text>
        <dbReference type="EC" id="2.7.13.3"/>
    </reaction>
</comment>
<dbReference type="Proteomes" id="UP000241167">
    <property type="component" value="Unassembled WGS sequence"/>
</dbReference>
<evidence type="ECO:0000313" key="13">
    <source>
        <dbReference type="EMBL" id="PSJ39403.1"/>
    </source>
</evidence>
<dbReference type="SUPFAM" id="SSF47226">
    <property type="entry name" value="Histidine-containing phosphotransfer domain, HPT domain"/>
    <property type="match status" value="1"/>
</dbReference>
<evidence type="ECO:0000256" key="3">
    <source>
        <dbReference type="ARBA" id="ARBA00021495"/>
    </source>
</evidence>
<dbReference type="PROSITE" id="PS50894">
    <property type="entry name" value="HPT"/>
    <property type="match status" value="1"/>
</dbReference>
<dbReference type="InterPro" id="IPR051315">
    <property type="entry name" value="Bact_Chemotaxis_CheA"/>
</dbReference>
<gene>
    <name evidence="13" type="ORF">C7I55_12330</name>
</gene>
<dbReference type="InterPro" id="IPR003594">
    <property type="entry name" value="HATPase_dom"/>
</dbReference>
<dbReference type="SUPFAM" id="SSF47384">
    <property type="entry name" value="Homodimeric domain of signal transducing histidine kinase"/>
    <property type="match status" value="1"/>
</dbReference>
<reference evidence="13 14" key="1">
    <citation type="submission" date="2018-03" db="EMBL/GenBank/DDBJ databases">
        <title>The draft genome of Sphingosinicella sp. GL-C-18.</title>
        <authorList>
            <person name="Liu L."/>
            <person name="Li L."/>
            <person name="Liang L."/>
            <person name="Zhang X."/>
            <person name="Wang T."/>
        </authorList>
    </citation>
    <scope>NUCLEOTIDE SEQUENCE [LARGE SCALE GENOMIC DNA]</scope>
    <source>
        <strain evidence="13 14">GL-C-18</strain>
    </source>
</reference>
<dbReference type="Gene3D" id="1.20.120.160">
    <property type="entry name" value="HPT domain"/>
    <property type="match status" value="1"/>
</dbReference>
<dbReference type="InterPro" id="IPR037006">
    <property type="entry name" value="CheA-like_homodim_sf"/>
</dbReference>
<dbReference type="FunFam" id="3.30.565.10:FF:000016">
    <property type="entry name" value="Chemotaxis protein CheA, putative"/>
    <property type="match status" value="1"/>
</dbReference>
<evidence type="ECO:0000256" key="8">
    <source>
        <dbReference type="ARBA" id="ARBA00035100"/>
    </source>
</evidence>
<dbReference type="PROSITE" id="PS50109">
    <property type="entry name" value="HIS_KIN"/>
    <property type="match status" value="1"/>
</dbReference>
<dbReference type="SUPFAM" id="SSF55874">
    <property type="entry name" value="ATPase domain of HSP90 chaperone/DNA topoisomerase II/histidine kinase"/>
    <property type="match status" value="1"/>
</dbReference>
<dbReference type="EC" id="2.7.13.3" evidence="2"/>
<dbReference type="Pfam" id="PF01627">
    <property type="entry name" value="Hpt"/>
    <property type="match status" value="1"/>
</dbReference>
<evidence type="ECO:0000259" key="10">
    <source>
        <dbReference type="PROSITE" id="PS50109"/>
    </source>
</evidence>
<keyword evidence="14" id="KW-1185">Reference proteome</keyword>
<dbReference type="InterPro" id="IPR036061">
    <property type="entry name" value="CheW-like_dom_sf"/>
</dbReference>
<dbReference type="Gene3D" id="1.10.287.560">
    <property type="entry name" value="Histidine kinase CheA-like, homodimeric domain"/>
    <property type="match status" value="1"/>
</dbReference>
<evidence type="ECO:0000256" key="7">
    <source>
        <dbReference type="ARBA" id="ARBA00023012"/>
    </source>
</evidence>
<dbReference type="PANTHER" id="PTHR43395">
    <property type="entry name" value="SENSOR HISTIDINE KINASE CHEA"/>
    <property type="match status" value="1"/>
</dbReference>
<dbReference type="InterPro" id="IPR036641">
    <property type="entry name" value="HPT_dom_sf"/>
</dbReference>
<dbReference type="SMART" id="SM01231">
    <property type="entry name" value="H-kinase_dim"/>
    <property type="match status" value="1"/>
</dbReference>
<keyword evidence="4 9" id="KW-0597">Phosphoprotein</keyword>
<dbReference type="InterPro" id="IPR005467">
    <property type="entry name" value="His_kinase_dom"/>
</dbReference>
<dbReference type="GO" id="GO:0006935">
    <property type="term" value="P:chemotaxis"/>
    <property type="evidence" value="ECO:0007669"/>
    <property type="project" value="InterPro"/>
</dbReference>
<evidence type="ECO:0000256" key="2">
    <source>
        <dbReference type="ARBA" id="ARBA00012438"/>
    </source>
</evidence>
<feature type="modified residue" description="Phosphohistidine" evidence="9">
    <location>
        <position position="44"/>
    </location>
</feature>
<evidence type="ECO:0000259" key="11">
    <source>
        <dbReference type="PROSITE" id="PS50851"/>
    </source>
</evidence>
<feature type="domain" description="Histidine kinase" evidence="10">
    <location>
        <begin position="133"/>
        <end position="391"/>
    </location>
</feature>
<evidence type="ECO:0000256" key="9">
    <source>
        <dbReference type="PROSITE-ProRule" id="PRU00110"/>
    </source>
</evidence>
<evidence type="ECO:0000313" key="14">
    <source>
        <dbReference type="Proteomes" id="UP000241167"/>
    </source>
</evidence>
<sequence length="779" mass="82798">MDDLIGDFIAETREMLGALGGEVVAWEAEPQDRARLDAIFRFVHTVKGNCGFFDLPRLNGLSHAAEDALAEVRSGKRSADARLVNAVLGILDRIGELVEAMEGGTAPPDDDDATLIAALSEMVDEEVVAAAPGTGGQPRAPARSIRLSVDLLDRMMNGVSDLVLARNELARRLRDCAMEVETEEAFERVSASIAEVREAITRTRMQRVETLFAPLPRMVRDLGSVTGKKVVLEIDGGDVELDREMIEMIRDPLTHIIRNAVDHGIEAPGERRRAGKSEAGLLRVSARQAGNQILIEIADDGRGIDAEALVAKALGHGIITLDQAGRMPHERKLALVFEAGLSTAKAVTSISGRGVGMDVVRANVERIGGLVDVDSTLGHGVRFTLRVPLTLTIIPGLIVEAGGQSFAIPRSAIDEIVRIRAAGVRVESLAGAGVVTLRGHRFAVIALSDVLGTERRSEAGDELLVLLKTTGGGAYALAVDQVHDHEELVVKPASPAVMATGLYAGTTLDGDGKPVLLLDPAGLATRSGVSLDRIEVENVAGSGAGESERRPILLFTSFSGAKRAVSLPAVHRIEEVAASTIRASGGRLHITLGEQILPLAGCDTIPDRDKVHVLRLTDGVEEIAYAVAEVMDTVSLDGAPVPCQQPGEVQGVALVDGEQVELLDLFWIFSRHGAAAPHADRPLCLLPQDDAWMDTFLRPLIESAGYRVARVGEAATADLVIVDESEVEPDVGAARVLKLRANPEPRGAKDDSIHRYDRAALLGALGSATSTPRAARKEA</sequence>
<dbReference type="PRINTS" id="PR00344">
    <property type="entry name" value="BCTRLSENSOR"/>
</dbReference>
<evidence type="ECO:0000256" key="5">
    <source>
        <dbReference type="ARBA" id="ARBA00022679"/>
    </source>
</evidence>
<dbReference type="InterPro" id="IPR036097">
    <property type="entry name" value="HisK_dim/P_sf"/>
</dbReference>
<dbReference type="GO" id="GO:0000155">
    <property type="term" value="F:phosphorelay sensor kinase activity"/>
    <property type="evidence" value="ECO:0007669"/>
    <property type="project" value="InterPro"/>
</dbReference>
<evidence type="ECO:0000256" key="4">
    <source>
        <dbReference type="ARBA" id="ARBA00022553"/>
    </source>
</evidence>
<dbReference type="InterPro" id="IPR004358">
    <property type="entry name" value="Sig_transdc_His_kin-like_C"/>
</dbReference>
<dbReference type="CDD" id="cd00088">
    <property type="entry name" value="HPT"/>
    <property type="match status" value="1"/>
</dbReference>
<dbReference type="InterPro" id="IPR002545">
    <property type="entry name" value="CheW-lke_dom"/>
</dbReference>
<keyword evidence="5" id="KW-0808">Transferase</keyword>
<dbReference type="GO" id="GO:0005737">
    <property type="term" value="C:cytoplasm"/>
    <property type="evidence" value="ECO:0007669"/>
    <property type="project" value="InterPro"/>
</dbReference>
<comment type="caution">
    <text evidence="13">The sequence shown here is derived from an EMBL/GenBank/DDBJ whole genome shotgun (WGS) entry which is preliminary data.</text>
</comment>